<feature type="region of interest" description="Disordered" evidence="1">
    <location>
        <begin position="1"/>
        <end position="71"/>
    </location>
</feature>
<accession>A0A2J8A992</accession>
<proteinExistence type="predicted"/>
<dbReference type="EMBL" id="PGGS01000104">
    <property type="protein sequence ID" value="PNH09089.1"/>
    <property type="molecule type" value="Genomic_DNA"/>
</dbReference>
<dbReference type="AlphaFoldDB" id="A0A2J8A992"/>
<evidence type="ECO:0000313" key="2">
    <source>
        <dbReference type="EMBL" id="PNH09089.1"/>
    </source>
</evidence>
<reference evidence="2 3" key="1">
    <citation type="journal article" date="2017" name="Mol. Biol. Evol.">
        <title>The 4-celled Tetrabaena socialis nuclear genome reveals the essential components for genetic control of cell number at the origin of multicellularity in the volvocine lineage.</title>
        <authorList>
            <person name="Featherston J."/>
            <person name="Arakaki Y."/>
            <person name="Hanschen E.R."/>
            <person name="Ferris P.J."/>
            <person name="Michod R.E."/>
            <person name="Olson B.J.S.C."/>
            <person name="Nozaki H."/>
            <person name="Durand P.M."/>
        </authorList>
    </citation>
    <scope>NUCLEOTIDE SEQUENCE [LARGE SCALE GENOMIC DNA]</scope>
    <source>
        <strain evidence="2 3">NIES-571</strain>
    </source>
</reference>
<protein>
    <submittedName>
        <fullName evidence="2">Uncharacterized protein</fullName>
    </submittedName>
</protein>
<evidence type="ECO:0000256" key="1">
    <source>
        <dbReference type="SAM" id="MobiDB-lite"/>
    </source>
</evidence>
<dbReference type="Proteomes" id="UP000236333">
    <property type="component" value="Unassembled WGS sequence"/>
</dbReference>
<name>A0A2J8A992_9CHLO</name>
<gene>
    <name evidence="2" type="ORF">TSOC_004309</name>
</gene>
<sequence length="92" mass="9341">MITAALATTIPGPAAAHGPGSHHAGSCSSVAATAAGRRPTPLLQAKRGSRSSRPMSSGSPGASAPSPMFTWAEVARQPRPYLPYACAEEERA</sequence>
<feature type="compositionally biased region" description="Low complexity" evidence="1">
    <location>
        <begin position="11"/>
        <end position="29"/>
    </location>
</feature>
<feature type="compositionally biased region" description="Low complexity" evidence="1">
    <location>
        <begin position="51"/>
        <end position="68"/>
    </location>
</feature>
<keyword evidence="3" id="KW-1185">Reference proteome</keyword>
<comment type="caution">
    <text evidence="2">The sequence shown here is derived from an EMBL/GenBank/DDBJ whole genome shotgun (WGS) entry which is preliminary data.</text>
</comment>
<organism evidence="2 3">
    <name type="scientific">Tetrabaena socialis</name>
    <dbReference type="NCBI Taxonomy" id="47790"/>
    <lineage>
        <taxon>Eukaryota</taxon>
        <taxon>Viridiplantae</taxon>
        <taxon>Chlorophyta</taxon>
        <taxon>core chlorophytes</taxon>
        <taxon>Chlorophyceae</taxon>
        <taxon>CS clade</taxon>
        <taxon>Chlamydomonadales</taxon>
        <taxon>Tetrabaenaceae</taxon>
        <taxon>Tetrabaena</taxon>
    </lineage>
</organism>
<evidence type="ECO:0000313" key="3">
    <source>
        <dbReference type="Proteomes" id="UP000236333"/>
    </source>
</evidence>